<dbReference type="Pfam" id="PF00109">
    <property type="entry name" value="ketoacyl-synt"/>
    <property type="match status" value="1"/>
</dbReference>
<dbReference type="PROSITE" id="PS52019">
    <property type="entry name" value="PKS_MFAS_DH"/>
    <property type="match status" value="1"/>
</dbReference>
<dbReference type="InterPro" id="IPR020841">
    <property type="entry name" value="PKS_Beta-ketoAc_synthase_dom"/>
</dbReference>
<feature type="region of interest" description="N-terminal hotdog fold" evidence="8">
    <location>
        <begin position="543"/>
        <end position="661"/>
    </location>
</feature>
<keyword evidence="3" id="KW-0597">Phosphoprotein</keyword>
<dbReference type="InterPro" id="IPR049551">
    <property type="entry name" value="PKS_DH_C"/>
</dbReference>
<dbReference type="PROSITE" id="PS50075">
    <property type="entry name" value="CARRIER"/>
    <property type="match status" value="1"/>
</dbReference>
<dbReference type="InterPro" id="IPR049900">
    <property type="entry name" value="PKS_mFAS_DH"/>
</dbReference>
<evidence type="ECO:0000256" key="8">
    <source>
        <dbReference type="PROSITE-ProRule" id="PRU01363"/>
    </source>
</evidence>
<gene>
    <name evidence="13" type="ORF">B1H18_34645</name>
</gene>
<feature type="region of interest" description="Disordered" evidence="9">
    <location>
        <begin position="134"/>
        <end position="157"/>
    </location>
</feature>
<dbReference type="PANTHER" id="PTHR43775:SF51">
    <property type="entry name" value="INACTIVE PHENOLPHTHIOCEROL SYNTHESIS POLYKETIDE SYNTHASE TYPE I PKS1-RELATED"/>
    <property type="match status" value="1"/>
</dbReference>
<evidence type="ECO:0000259" key="10">
    <source>
        <dbReference type="PROSITE" id="PS50075"/>
    </source>
</evidence>
<dbReference type="InterPro" id="IPR016035">
    <property type="entry name" value="Acyl_Trfase/lysoPLipase"/>
</dbReference>
<dbReference type="Proteomes" id="UP000190539">
    <property type="component" value="Unassembled WGS sequence"/>
</dbReference>
<evidence type="ECO:0000313" key="14">
    <source>
        <dbReference type="Proteomes" id="UP000190539"/>
    </source>
</evidence>
<dbReference type="Pfam" id="PF14765">
    <property type="entry name" value="PS-DH"/>
    <property type="match status" value="1"/>
</dbReference>
<protein>
    <submittedName>
        <fullName evidence="13">Uncharacterized protein</fullName>
    </submittedName>
</protein>
<evidence type="ECO:0000256" key="3">
    <source>
        <dbReference type="ARBA" id="ARBA00022553"/>
    </source>
</evidence>
<dbReference type="Gene3D" id="3.40.50.720">
    <property type="entry name" value="NAD(P)-binding Rossmann-like Domain"/>
    <property type="match status" value="1"/>
</dbReference>
<dbReference type="InterPro" id="IPR032821">
    <property type="entry name" value="PKS_assoc"/>
</dbReference>
<dbReference type="SMART" id="SM00827">
    <property type="entry name" value="PKS_AT"/>
    <property type="match status" value="1"/>
</dbReference>
<organism evidence="13 14">
    <name type="scientific">Streptomyces tsukubensis</name>
    <dbReference type="NCBI Taxonomy" id="83656"/>
    <lineage>
        <taxon>Bacteria</taxon>
        <taxon>Bacillati</taxon>
        <taxon>Actinomycetota</taxon>
        <taxon>Actinomycetes</taxon>
        <taxon>Kitasatosporales</taxon>
        <taxon>Streptomycetaceae</taxon>
        <taxon>Streptomyces</taxon>
    </lineage>
</organism>
<evidence type="ECO:0000256" key="5">
    <source>
        <dbReference type="ARBA" id="ARBA00023194"/>
    </source>
</evidence>
<evidence type="ECO:0000256" key="4">
    <source>
        <dbReference type="ARBA" id="ARBA00022679"/>
    </source>
</evidence>
<dbReference type="InterPro" id="IPR057326">
    <property type="entry name" value="KR_dom"/>
</dbReference>
<keyword evidence="2" id="KW-0596">Phosphopantetheine</keyword>
<dbReference type="InterPro" id="IPR014031">
    <property type="entry name" value="Ketoacyl_synth_C"/>
</dbReference>
<feature type="non-terminal residue" evidence="13">
    <location>
        <position position="1347"/>
    </location>
</feature>
<keyword evidence="5" id="KW-0045">Antibiotic biosynthesis</keyword>
<dbReference type="Pfam" id="PF00698">
    <property type="entry name" value="Acyl_transf_1"/>
    <property type="match status" value="1"/>
</dbReference>
<dbReference type="SUPFAM" id="SSF55048">
    <property type="entry name" value="Probable ACP-binding domain of malonyl-CoA ACP transacylase"/>
    <property type="match status" value="1"/>
</dbReference>
<feature type="non-terminal residue" evidence="13">
    <location>
        <position position="1"/>
    </location>
</feature>
<keyword evidence="7" id="KW-0012">Acyltransferase</keyword>
<feature type="region of interest" description="C-terminal hotdog fold" evidence="8">
    <location>
        <begin position="676"/>
        <end position="867"/>
    </location>
</feature>
<dbReference type="InterPro" id="IPR009081">
    <property type="entry name" value="PP-bd_ACP"/>
</dbReference>
<evidence type="ECO:0000313" key="13">
    <source>
        <dbReference type="EMBL" id="OON70435.1"/>
    </source>
</evidence>
<dbReference type="Gene3D" id="1.10.1200.10">
    <property type="entry name" value="ACP-like"/>
    <property type="match status" value="1"/>
</dbReference>
<dbReference type="SUPFAM" id="SSF51735">
    <property type="entry name" value="NAD(P)-binding Rossmann-fold domains"/>
    <property type="match status" value="2"/>
</dbReference>
<evidence type="ECO:0000256" key="7">
    <source>
        <dbReference type="ARBA" id="ARBA00023315"/>
    </source>
</evidence>
<dbReference type="SUPFAM" id="SSF52151">
    <property type="entry name" value="FabD/lysophospholipase-like"/>
    <property type="match status" value="1"/>
</dbReference>
<dbReference type="SMART" id="SM00823">
    <property type="entry name" value="PKS_PP"/>
    <property type="match status" value="1"/>
</dbReference>
<dbReference type="SMART" id="SM00826">
    <property type="entry name" value="PKS_DH"/>
    <property type="match status" value="1"/>
</dbReference>
<dbReference type="GO" id="GO:0031177">
    <property type="term" value="F:phosphopantetheine binding"/>
    <property type="evidence" value="ECO:0007669"/>
    <property type="project" value="InterPro"/>
</dbReference>
<comment type="pathway">
    <text evidence="1">Antibiotic biosynthesis.</text>
</comment>
<dbReference type="Pfam" id="PF02801">
    <property type="entry name" value="Ketoacyl-synt_C"/>
    <property type="match status" value="1"/>
</dbReference>
<dbReference type="InterPro" id="IPR014030">
    <property type="entry name" value="Ketoacyl_synth_N"/>
</dbReference>
<dbReference type="STRING" id="83656.B1H18_34645"/>
<comment type="caution">
    <text evidence="13">The sequence shown here is derived from an EMBL/GenBank/DDBJ whole genome shotgun (WGS) entry which is preliminary data.</text>
</comment>
<dbReference type="InterPro" id="IPR049552">
    <property type="entry name" value="PKS_DH_N"/>
</dbReference>
<dbReference type="InterPro" id="IPR013968">
    <property type="entry name" value="PKS_KR"/>
</dbReference>
<dbReference type="InterPro" id="IPR014043">
    <property type="entry name" value="Acyl_transferase_dom"/>
</dbReference>
<dbReference type="InterPro" id="IPR050091">
    <property type="entry name" value="PKS_NRPS_Biosynth_Enz"/>
</dbReference>
<dbReference type="CDD" id="cd08956">
    <property type="entry name" value="KR_3_FAS_SDR_x"/>
    <property type="match status" value="1"/>
</dbReference>
<accession>A0A1V3ZY81</accession>
<dbReference type="SMART" id="SM00825">
    <property type="entry name" value="PKS_KS"/>
    <property type="match status" value="1"/>
</dbReference>
<evidence type="ECO:0000256" key="2">
    <source>
        <dbReference type="ARBA" id="ARBA00022450"/>
    </source>
</evidence>
<dbReference type="SMART" id="SM01294">
    <property type="entry name" value="PKS_PP_betabranch"/>
    <property type="match status" value="1"/>
</dbReference>
<dbReference type="InterPro" id="IPR020807">
    <property type="entry name" value="PKS_DH"/>
</dbReference>
<dbReference type="InterPro" id="IPR006162">
    <property type="entry name" value="Ppantetheine_attach_site"/>
</dbReference>
<dbReference type="Gene3D" id="3.40.47.10">
    <property type="match status" value="2"/>
</dbReference>
<dbReference type="GO" id="GO:0017000">
    <property type="term" value="P:antibiotic biosynthetic process"/>
    <property type="evidence" value="ECO:0007669"/>
    <property type="project" value="UniProtKB-KW"/>
</dbReference>
<name>A0A1V3ZY81_9ACTN</name>
<dbReference type="InterPro" id="IPR001227">
    <property type="entry name" value="Ac_transferase_dom_sf"/>
</dbReference>
<dbReference type="InterPro" id="IPR020806">
    <property type="entry name" value="PKS_PP-bd"/>
</dbReference>
<keyword evidence="14" id="KW-1185">Reference proteome</keyword>
<dbReference type="Gene3D" id="3.10.129.110">
    <property type="entry name" value="Polyketide synthase dehydratase"/>
    <property type="match status" value="1"/>
</dbReference>
<dbReference type="InterPro" id="IPR055123">
    <property type="entry name" value="SpnB-like_Rossmann"/>
</dbReference>
<evidence type="ECO:0000256" key="9">
    <source>
        <dbReference type="SAM" id="MobiDB-lite"/>
    </source>
</evidence>
<evidence type="ECO:0000256" key="1">
    <source>
        <dbReference type="ARBA" id="ARBA00004792"/>
    </source>
</evidence>
<dbReference type="PROSITE" id="PS52004">
    <property type="entry name" value="KS3_2"/>
    <property type="match status" value="1"/>
</dbReference>
<dbReference type="PROSITE" id="PS00012">
    <property type="entry name" value="PHOSPHOPANTETHEINE"/>
    <property type="match status" value="1"/>
</dbReference>
<dbReference type="GO" id="GO:0004312">
    <property type="term" value="F:fatty acid synthase activity"/>
    <property type="evidence" value="ECO:0007669"/>
    <property type="project" value="TreeGrafter"/>
</dbReference>
<comment type="caution">
    <text evidence="8">Lacks conserved residue(s) required for the propagation of feature annotation.</text>
</comment>
<dbReference type="InterPro" id="IPR016036">
    <property type="entry name" value="Malonyl_transacylase_ACP-bd"/>
</dbReference>
<dbReference type="InterPro" id="IPR036291">
    <property type="entry name" value="NAD(P)-bd_dom_sf"/>
</dbReference>
<dbReference type="Pfam" id="PF21089">
    <property type="entry name" value="PKS_DH_N"/>
    <property type="match status" value="1"/>
</dbReference>
<feature type="domain" description="Carrier" evidence="10">
    <location>
        <begin position="1210"/>
        <end position="1285"/>
    </location>
</feature>
<keyword evidence="6" id="KW-0511">Multifunctional enzyme</keyword>
<reference evidence="13 14" key="1">
    <citation type="submission" date="2017-02" db="EMBL/GenBank/DDBJ databases">
        <title>Draft Genome Sequence of Streptomyces tsukubaensis F601, a Producer of the immunosuppressant tacrolimus FK506.</title>
        <authorList>
            <person name="Zong G."/>
            <person name="Zhong C."/>
            <person name="Fu J."/>
            <person name="Qin R."/>
            <person name="Cao G."/>
        </authorList>
    </citation>
    <scope>NUCLEOTIDE SEQUENCE [LARGE SCALE GENOMIC DNA]</scope>
    <source>
        <strain evidence="13 14">F601</strain>
    </source>
</reference>
<dbReference type="Pfam" id="PF22953">
    <property type="entry name" value="SpnB_Rossmann"/>
    <property type="match status" value="1"/>
</dbReference>
<evidence type="ECO:0000256" key="6">
    <source>
        <dbReference type="ARBA" id="ARBA00023268"/>
    </source>
</evidence>
<dbReference type="Pfam" id="PF08659">
    <property type="entry name" value="KR"/>
    <property type="match status" value="1"/>
</dbReference>
<dbReference type="InterPro" id="IPR036736">
    <property type="entry name" value="ACP-like_sf"/>
</dbReference>
<sequence length="1347" mass="139182">ALAHAGLQPSDVDAVEAHGTGTRLGDPIEAAALLATYGQDRATPLLLGSLKSNIGHTQAAAGVAGVIKMVLAMRQGALPRTLHVDTPSSHVDWSAGTVELLTDTRPWPETDRPRRAGVSSFGVSGTNAHVILESHPHPAPTTVPTATRPTPHPTPLLLSARTPRALRAHTTRVRAFLDEGGADERTVASALLTRSSFTHRAALIGTELITGTAEQGRHLVWLFSGQGSQRPGMGDELASSYDVFARTRREVLDALHVPTGLDIHDTGYAQPAVFALQVALSAQLDAWGVRPDVLVGHSIGELAAAYVAGVWSLGDACELVSARARLMQALPRGGAMAAVIASERDALPLLREGVEIAAVNGPASIVLSGDEDAVLDVAAGLGRFTRLRTSHAFHSARMEPMLAEFREVAESLTYHEPKLPMAAGAQCATPEYWVRQVRDTVRFGEQVAAYDGAALLEIGPDRNLSRLVDGIPMLHGDDEPRSAMTALARLHTGGVPVDWPKVIGAAPTHLPHLPTYPFEHTRYWLGARPSGDAASAGQLPLEHPVLTAVVAVPGTGDLVLTGRLDAADPLAHSVHGIPVLPASVLLDLALTAGEEAGCGALETFTVGTPLTLPRSGGLALSVTVTAPGEDDRRTVTVHARQGTGEWTGHATGILARDSRVPAAATQPSSPWPPTTARPIDVGEQADRLARAGHTDGAASAAPRAVWADDATVYAEVALAEEQHAETERYGLHPALLGAALALTREGTDLPYAFDDVRVHTAGATAVRVAVTATGVHITDGSGTPVATVGAVRRRPLTVAGAVPGLLRPVRTELPEPPPNTATTGRLEDPAVPDVVILPAYGTGGAPLGETRALGATVLAALRRFLTDDRYADAVMAVHTGPGLAAAAVAGLVRTAQAEHPGRIVLVDAEPDTTAPLLAGAAGLGEPQVVLRDGRAYAPRLTSTVPTGDAPALDPDGTVLITGGSGTLAGLVARHLADHYGVRRLLMLSRRGTASDVPGAEVTAVACDLANRDELASALAGIDPAHPLTAVVHCAAVIDDGVLTGLTPERLDTVLRPKADGAWHLHELTKDRDLAAFVLYSSAAGVLGSPGQGNYAAANAFLDALAEQRRAAGLPALSVAWGLWEQESGLTAGAGEHVRGEGGTALTTERGLTLFDAALRSPDAALVAAEPAGLGGSALFRAPHRGPRRRTAGVTALADRIAGLSAADAEKAALAVVRECTAAVLGHDGGTRIEAKATFKELGVDSLTAVRLRNAFTEATGVRLPATTVFDFPTPQAVAAKLTATLSGRTAAATARAETSPGGHDEPLAIVGMACRFPGGVASPGDLWRLLESGGDGITGFPGDRGWD</sequence>
<dbReference type="SUPFAM" id="SSF53901">
    <property type="entry name" value="Thiolase-like"/>
    <property type="match status" value="1"/>
</dbReference>
<keyword evidence="4" id="KW-0808">Transferase</keyword>
<dbReference type="InterPro" id="IPR042104">
    <property type="entry name" value="PKS_dehydratase_sf"/>
</dbReference>
<dbReference type="Pfam" id="PF16197">
    <property type="entry name" value="KAsynt_C_assoc"/>
    <property type="match status" value="1"/>
</dbReference>
<dbReference type="CDD" id="cd00833">
    <property type="entry name" value="PKS"/>
    <property type="match status" value="1"/>
</dbReference>
<dbReference type="GO" id="GO:0006633">
    <property type="term" value="P:fatty acid biosynthetic process"/>
    <property type="evidence" value="ECO:0007669"/>
    <property type="project" value="TreeGrafter"/>
</dbReference>
<evidence type="ECO:0000259" key="11">
    <source>
        <dbReference type="PROSITE" id="PS52004"/>
    </source>
</evidence>
<dbReference type="InterPro" id="IPR016039">
    <property type="entry name" value="Thiolase-like"/>
</dbReference>
<proteinExistence type="predicted"/>
<feature type="domain" description="Ketosynthase family 3 (KS3)" evidence="11">
    <location>
        <begin position="1"/>
        <end position="134"/>
    </location>
</feature>
<dbReference type="SUPFAM" id="SSF47336">
    <property type="entry name" value="ACP-like"/>
    <property type="match status" value="1"/>
</dbReference>
<feature type="domain" description="PKS/mFAS DH" evidence="12">
    <location>
        <begin position="543"/>
        <end position="867"/>
    </location>
</feature>
<dbReference type="PANTHER" id="PTHR43775">
    <property type="entry name" value="FATTY ACID SYNTHASE"/>
    <property type="match status" value="1"/>
</dbReference>
<evidence type="ECO:0000259" key="12">
    <source>
        <dbReference type="PROSITE" id="PS52019"/>
    </source>
</evidence>
<dbReference type="Pfam" id="PF00550">
    <property type="entry name" value="PP-binding"/>
    <property type="match status" value="1"/>
</dbReference>
<dbReference type="Gene3D" id="3.40.366.10">
    <property type="entry name" value="Malonyl-Coenzyme A Acyl Carrier Protein, domain 2"/>
    <property type="match status" value="1"/>
</dbReference>
<dbReference type="RefSeq" id="WP_143621676.1">
    <property type="nucleotide sequence ID" value="NZ_MVFC01000080.1"/>
</dbReference>
<dbReference type="SMART" id="SM00822">
    <property type="entry name" value="PKS_KR"/>
    <property type="match status" value="1"/>
</dbReference>
<feature type="compositionally biased region" description="Low complexity" evidence="9">
    <location>
        <begin position="140"/>
        <end position="149"/>
    </location>
</feature>
<dbReference type="Gene3D" id="3.30.70.3290">
    <property type="match status" value="1"/>
</dbReference>
<dbReference type="EMBL" id="MVFC01000080">
    <property type="protein sequence ID" value="OON70435.1"/>
    <property type="molecule type" value="Genomic_DNA"/>
</dbReference>